<protein>
    <submittedName>
        <fullName evidence="9">2-octaprenyl-6-methoxyphenyl hydroxylase</fullName>
    </submittedName>
</protein>
<comment type="similarity">
    <text evidence="3">Belongs to the UbiH/COQ6 family.</text>
</comment>
<dbReference type="InterPro" id="IPR002938">
    <property type="entry name" value="FAD-bd"/>
</dbReference>
<evidence type="ECO:0000256" key="1">
    <source>
        <dbReference type="ARBA" id="ARBA00001974"/>
    </source>
</evidence>
<name>A0ABX1TS30_9PROT</name>
<dbReference type="PANTHER" id="PTHR43876">
    <property type="entry name" value="UBIQUINONE BIOSYNTHESIS MONOOXYGENASE COQ6, MITOCHONDRIAL"/>
    <property type="match status" value="1"/>
</dbReference>
<dbReference type="InterPro" id="IPR051205">
    <property type="entry name" value="UbiH/COQ6_monooxygenase"/>
</dbReference>
<keyword evidence="6" id="KW-0560">Oxidoreductase</keyword>
<evidence type="ECO:0000313" key="10">
    <source>
        <dbReference type="Proteomes" id="UP000749010"/>
    </source>
</evidence>
<dbReference type="Gene3D" id="3.50.50.60">
    <property type="entry name" value="FAD/NAD(P)-binding domain"/>
    <property type="match status" value="2"/>
</dbReference>
<dbReference type="Pfam" id="PF01494">
    <property type="entry name" value="FAD_binding_3"/>
    <property type="match status" value="1"/>
</dbReference>
<sequence>MSEQLKDTESTTGASDESSVDVAIIGAGPVGMALALALAAGPQRVLLLDSRARAAWSGDPRALALAHGSRQLLEHLGAWNTAAATAIESIHVSQRGGFGRTLIDAREYGIAALGYVMRYRDLAATLDASIDAHSTATQRLYSRTVLGITTDSEAAEITLAEPAAAAGNTAAPRRIRARLVVHAEGTPASDPAVRVYDYRQHAIVAEVRPVPGHQHRAWERFTPNGPLALLPLAEDYSLVFTVAPEEAARLLDLDEEAFLAALRAQFGSRLDFVASSPRASFPLALRVREQLVDPRQVWIGNAAQSLHPVSGQGFNLGLRDAWALAAALLANASGDAGDAATLDSYARARRLDRKGSIAFTDGIVRVFGNDLAPLRIARGLGLLALDVLPPLRHFVARRMIWGARAWP</sequence>
<evidence type="ECO:0000256" key="3">
    <source>
        <dbReference type="ARBA" id="ARBA00005349"/>
    </source>
</evidence>
<comment type="pathway">
    <text evidence="2">Cofactor biosynthesis; ubiquinone biosynthesis.</text>
</comment>
<dbReference type="EMBL" id="SPMY01000011">
    <property type="protein sequence ID" value="NMQ27047.1"/>
    <property type="molecule type" value="Genomic_DNA"/>
</dbReference>
<dbReference type="PRINTS" id="PR00420">
    <property type="entry name" value="RNGMNOXGNASE"/>
</dbReference>
<keyword evidence="5" id="KW-0274">FAD</keyword>
<dbReference type="NCBIfam" id="TIGR01988">
    <property type="entry name" value="Ubi-OHases"/>
    <property type="match status" value="1"/>
</dbReference>
<dbReference type="RefSeq" id="WP_169065497.1">
    <property type="nucleotide sequence ID" value="NZ_SPMY01000011.1"/>
</dbReference>
<dbReference type="Proteomes" id="UP000749010">
    <property type="component" value="Unassembled WGS sequence"/>
</dbReference>
<evidence type="ECO:0000313" key="9">
    <source>
        <dbReference type="EMBL" id="NMQ27047.1"/>
    </source>
</evidence>
<evidence type="ECO:0000259" key="8">
    <source>
        <dbReference type="Pfam" id="PF01494"/>
    </source>
</evidence>
<dbReference type="PANTHER" id="PTHR43876:SF7">
    <property type="entry name" value="UBIQUINONE BIOSYNTHESIS MONOOXYGENASE COQ6, MITOCHONDRIAL"/>
    <property type="match status" value="1"/>
</dbReference>
<gene>
    <name evidence="9" type="ORF">E4Q23_04340</name>
</gene>
<keyword evidence="10" id="KW-1185">Reference proteome</keyword>
<evidence type="ECO:0000256" key="6">
    <source>
        <dbReference type="ARBA" id="ARBA00023002"/>
    </source>
</evidence>
<evidence type="ECO:0000256" key="2">
    <source>
        <dbReference type="ARBA" id="ARBA00004749"/>
    </source>
</evidence>
<dbReference type="SUPFAM" id="SSF51905">
    <property type="entry name" value="FAD/NAD(P)-binding domain"/>
    <property type="match status" value="1"/>
</dbReference>
<feature type="domain" description="FAD-binding" evidence="8">
    <location>
        <begin position="20"/>
        <end position="351"/>
    </location>
</feature>
<comment type="cofactor">
    <cofactor evidence="1">
        <name>FAD</name>
        <dbReference type="ChEBI" id="CHEBI:57692"/>
    </cofactor>
</comment>
<keyword evidence="4" id="KW-0285">Flavoprotein</keyword>
<reference evidence="9 10" key="1">
    <citation type="submission" date="2019-03" db="EMBL/GenBank/DDBJ databases">
        <title>Metabolic reconstructions from genomes of highly enriched 'Candidatus Accumulibacter' and 'Candidatus Competibacter' bioreactor populations.</title>
        <authorList>
            <person name="Annavajhala M.K."/>
            <person name="Welles L."/>
            <person name="Abbas B."/>
            <person name="Sorokin D."/>
            <person name="Park H."/>
            <person name="Van Loosdrecht M."/>
            <person name="Chandran K."/>
        </authorList>
    </citation>
    <scope>NUCLEOTIDE SEQUENCE [LARGE SCALE GENOMIC DNA]</scope>
    <source>
        <strain evidence="9 10">SBR_S</strain>
    </source>
</reference>
<accession>A0ABX1TS30</accession>
<evidence type="ECO:0000256" key="4">
    <source>
        <dbReference type="ARBA" id="ARBA00022630"/>
    </source>
</evidence>
<evidence type="ECO:0000256" key="7">
    <source>
        <dbReference type="ARBA" id="ARBA00023033"/>
    </source>
</evidence>
<dbReference type="InterPro" id="IPR010971">
    <property type="entry name" value="UbiH/COQ6"/>
</dbReference>
<dbReference type="InterPro" id="IPR036188">
    <property type="entry name" value="FAD/NAD-bd_sf"/>
</dbReference>
<evidence type="ECO:0000256" key="5">
    <source>
        <dbReference type="ARBA" id="ARBA00022827"/>
    </source>
</evidence>
<comment type="caution">
    <text evidence="9">The sequence shown here is derived from an EMBL/GenBank/DDBJ whole genome shotgun (WGS) entry which is preliminary data.</text>
</comment>
<organism evidence="9 10">
    <name type="scientific">Candidatus Accumulibacter phosphatis</name>
    <dbReference type="NCBI Taxonomy" id="327160"/>
    <lineage>
        <taxon>Bacteria</taxon>
        <taxon>Pseudomonadati</taxon>
        <taxon>Pseudomonadota</taxon>
        <taxon>Betaproteobacteria</taxon>
        <taxon>Candidatus Accumulibacter</taxon>
    </lineage>
</organism>
<keyword evidence="7" id="KW-0503">Monooxygenase</keyword>
<proteinExistence type="inferred from homology"/>